<feature type="compositionally biased region" description="Basic residues" evidence="1">
    <location>
        <begin position="1"/>
        <end position="12"/>
    </location>
</feature>
<proteinExistence type="predicted"/>
<organism evidence="2">
    <name type="scientific">Oryza glumipatula</name>
    <dbReference type="NCBI Taxonomy" id="40148"/>
    <lineage>
        <taxon>Eukaryota</taxon>
        <taxon>Viridiplantae</taxon>
        <taxon>Streptophyta</taxon>
        <taxon>Embryophyta</taxon>
        <taxon>Tracheophyta</taxon>
        <taxon>Spermatophyta</taxon>
        <taxon>Magnoliopsida</taxon>
        <taxon>Liliopsida</taxon>
        <taxon>Poales</taxon>
        <taxon>Poaceae</taxon>
        <taxon>BOP clade</taxon>
        <taxon>Oryzoideae</taxon>
        <taxon>Oryzeae</taxon>
        <taxon>Oryzinae</taxon>
        <taxon>Oryza</taxon>
    </lineage>
</organism>
<evidence type="ECO:0000313" key="3">
    <source>
        <dbReference type="Proteomes" id="UP000026961"/>
    </source>
</evidence>
<dbReference type="Gramene" id="OGLUM01G37740.1">
    <property type="protein sequence ID" value="OGLUM01G37740.1"/>
    <property type="gene ID" value="OGLUM01G37740"/>
</dbReference>
<sequence length="61" mass="6168">MVARAAWRRARPVRPAVGEGRARWIGGPRADDLDTVSSAGCGGDGDDHGLSLAFAGGGAGY</sequence>
<dbReference type="AlphaFoldDB" id="A0A0D9YFY9"/>
<dbReference type="HOGENOM" id="CLU_2926364_0_0_1"/>
<evidence type="ECO:0000313" key="2">
    <source>
        <dbReference type="EnsemblPlants" id="OGLUM01G37740.1"/>
    </source>
</evidence>
<name>A0A0D9YFY9_9ORYZ</name>
<reference evidence="2" key="1">
    <citation type="submission" date="2013-08" db="EMBL/GenBank/DDBJ databases">
        <title>Oryza genome evolution.</title>
        <authorList>
            <person name="Wing R.A."/>
            <person name="Panaud O."/>
            <person name="Oliveira A.C."/>
        </authorList>
    </citation>
    <scope>NUCLEOTIDE SEQUENCE</scope>
</reference>
<evidence type="ECO:0000256" key="1">
    <source>
        <dbReference type="SAM" id="MobiDB-lite"/>
    </source>
</evidence>
<dbReference type="EnsemblPlants" id="OGLUM01G37740.1">
    <property type="protein sequence ID" value="OGLUM01G37740.1"/>
    <property type="gene ID" value="OGLUM01G37740"/>
</dbReference>
<protein>
    <submittedName>
        <fullName evidence="2">Uncharacterized protein</fullName>
    </submittedName>
</protein>
<reference evidence="2" key="3">
    <citation type="submission" date="2018-05" db="EMBL/GenBank/DDBJ databases">
        <title>OgluRS3 (Oryza glumaepatula Reference Sequence Version 3).</title>
        <authorList>
            <person name="Zhang J."/>
            <person name="Kudrna D."/>
            <person name="Lee S."/>
            <person name="Talag J."/>
            <person name="Welchert J."/>
            <person name="Wing R.A."/>
        </authorList>
    </citation>
    <scope>NUCLEOTIDE SEQUENCE [LARGE SCALE GENOMIC DNA]</scope>
</reference>
<accession>A0A0D9YFY9</accession>
<keyword evidence="3" id="KW-1185">Reference proteome</keyword>
<reference evidence="2" key="2">
    <citation type="submission" date="2015-04" db="UniProtKB">
        <authorList>
            <consortium name="EnsemblPlants"/>
        </authorList>
    </citation>
    <scope>IDENTIFICATION</scope>
</reference>
<dbReference type="Proteomes" id="UP000026961">
    <property type="component" value="Chromosome 1"/>
</dbReference>
<feature type="region of interest" description="Disordered" evidence="1">
    <location>
        <begin position="1"/>
        <end position="29"/>
    </location>
</feature>